<feature type="compositionally biased region" description="Basic and acidic residues" evidence="1">
    <location>
        <begin position="10"/>
        <end position="23"/>
    </location>
</feature>
<evidence type="ECO:0000259" key="2">
    <source>
        <dbReference type="Pfam" id="PF13521"/>
    </source>
</evidence>
<accession>A0ABV9DWE9</accession>
<dbReference type="EMBL" id="JBHSFQ010000013">
    <property type="protein sequence ID" value="MFC4563090.1"/>
    <property type="molecule type" value="Genomic_DNA"/>
</dbReference>
<protein>
    <submittedName>
        <fullName evidence="3">AAA family ATPase</fullName>
    </submittedName>
</protein>
<dbReference type="Proteomes" id="UP001595923">
    <property type="component" value="Unassembled WGS sequence"/>
</dbReference>
<comment type="caution">
    <text evidence="3">The sequence shown here is derived from an EMBL/GenBank/DDBJ whole genome shotgun (WGS) entry which is preliminary data.</text>
</comment>
<feature type="domain" description="NadR/Ttd14 AAA" evidence="2">
    <location>
        <begin position="28"/>
        <end position="192"/>
    </location>
</feature>
<proteinExistence type="predicted"/>
<gene>
    <name evidence="3" type="ORF">ACFO4E_14590</name>
</gene>
<dbReference type="InterPro" id="IPR038727">
    <property type="entry name" value="NadR/Ttd14_AAA_dom"/>
</dbReference>
<dbReference type="Pfam" id="PF13521">
    <property type="entry name" value="AAA_28"/>
    <property type="match status" value="1"/>
</dbReference>
<dbReference type="RefSeq" id="WP_378574846.1">
    <property type="nucleotide sequence ID" value="NZ_JBHSFQ010000013.1"/>
</dbReference>
<sequence>MPHHRHHPREQREPKEPQDAARGTDRLVVVTGGPGSGKTALIEGLRAAGYATSPEAGRAIIRAQTAIGGRALPWADPALFAEAMLCWELRSHEAAAASGRGPVFFDRGVPDVVGYLRLEGYDVPAHVDAAARTFRYRRQVFIAPPWPEIYRTDTERRQTPEIARRTHEAMAAAYGDHGYELVELPRAPVAERVRFVAERIGGSGAAGGAG</sequence>
<feature type="region of interest" description="Disordered" evidence="1">
    <location>
        <begin position="1"/>
        <end position="23"/>
    </location>
</feature>
<evidence type="ECO:0000256" key="1">
    <source>
        <dbReference type="SAM" id="MobiDB-lite"/>
    </source>
</evidence>
<name>A0ABV9DWE9_9ACTN</name>
<evidence type="ECO:0000313" key="3">
    <source>
        <dbReference type="EMBL" id="MFC4563090.1"/>
    </source>
</evidence>
<organism evidence="3 4">
    <name type="scientific">Nocardiopsis mangrovi</name>
    <dbReference type="NCBI Taxonomy" id="1179818"/>
    <lineage>
        <taxon>Bacteria</taxon>
        <taxon>Bacillati</taxon>
        <taxon>Actinomycetota</taxon>
        <taxon>Actinomycetes</taxon>
        <taxon>Streptosporangiales</taxon>
        <taxon>Nocardiopsidaceae</taxon>
        <taxon>Nocardiopsis</taxon>
    </lineage>
</organism>
<reference evidence="4" key="1">
    <citation type="journal article" date="2019" name="Int. J. Syst. Evol. Microbiol.">
        <title>The Global Catalogue of Microorganisms (GCM) 10K type strain sequencing project: providing services to taxonomists for standard genome sequencing and annotation.</title>
        <authorList>
            <consortium name="The Broad Institute Genomics Platform"/>
            <consortium name="The Broad Institute Genome Sequencing Center for Infectious Disease"/>
            <person name="Wu L."/>
            <person name="Ma J."/>
        </authorList>
    </citation>
    <scope>NUCLEOTIDE SEQUENCE [LARGE SCALE GENOMIC DNA]</scope>
    <source>
        <strain evidence="4">XZYJ18</strain>
    </source>
</reference>
<dbReference type="InterPro" id="IPR027417">
    <property type="entry name" value="P-loop_NTPase"/>
</dbReference>
<keyword evidence="4" id="KW-1185">Reference proteome</keyword>
<evidence type="ECO:0000313" key="4">
    <source>
        <dbReference type="Proteomes" id="UP001595923"/>
    </source>
</evidence>
<dbReference type="SUPFAM" id="SSF52540">
    <property type="entry name" value="P-loop containing nucleoside triphosphate hydrolases"/>
    <property type="match status" value="1"/>
</dbReference>
<dbReference type="Gene3D" id="3.40.50.300">
    <property type="entry name" value="P-loop containing nucleotide triphosphate hydrolases"/>
    <property type="match status" value="1"/>
</dbReference>